<evidence type="ECO:0000256" key="6">
    <source>
        <dbReference type="ARBA" id="ARBA00023277"/>
    </source>
</evidence>
<evidence type="ECO:0000256" key="3">
    <source>
        <dbReference type="ARBA" id="ARBA00022741"/>
    </source>
</evidence>
<protein>
    <submittedName>
        <fullName evidence="9">Uncharacterized protein</fullName>
    </submittedName>
</protein>
<reference evidence="9" key="2">
    <citation type="journal article" date="2008" name="Curr. Biol.">
        <title>Chromatophore genome sequence of Paulinella sheds light on acquisition of photosynthesis by eukaryotes.</title>
        <authorList>
            <person name="Nowack E.C.M."/>
            <person name="Melkonian M."/>
            <person name="Gloeckner G."/>
        </authorList>
    </citation>
    <scope>NUCLEOTIDE SEQUENCE [LARGE SCALE GENOMIC DNA]</scope>
</reference>
<geneLocation type="organellar chromatophore" evidence="9"/>
<evidence type="ECO:0000313" key="9">
    <source>
        <dbReference type="EMBL" id="ACB42913.1"/>
    </source>
</evidence>
<dbReference type="Gene3D" id="3.40.980.20">
    <property type="entry name" value="Four-carbon acid sugar kinase, nucleotide binding domain"/>
    <property type="match status" value="1"/>
</dbReference>
<accession>B1X4P4</accession>
<keyword evidence="3" id="KW-0547">Nucleotide-binding</keyword>
<dbReference type="GO" id="GO:0005524">
    <property type="term" value="F:ATP binding"/>
    <property type="evidence" value="ECO:0007669"/>
    <property type="project" value="UniProtKB-KW"/>
</dbReference>
<sequence length="464" mass="52334">MVNHKIVIIDDDPTGSQTVNDCPLLLRWDQSILRVNLRGNYQFLFILANTRGMIASEAADTILKICQSIKQALLSESIKDWLLISRGDSTLRGHFPLEIDSINTELGPFQATFFVPSFLEGKRRTVNGVHLLNSLPVHKTPFACDHLFDFDTSFLPNFIEKKSHCRLIASNIVQINVKLLNRAISNDVVLNILKYQLMSLTNNAFVTVDAESYEQLRVFSLLIKKVCFPEYWNGIRKNFLFQTAAGFIASLVDFRFQQILPIYLSKLRRKSYTGKILPGLIVVGSYIPLADAQLDALLADPGCVGVELPIAKLINLIKQPLPTEIVIRLERQWFQELQEILVMERTPVLFTSRGELTFDSSEERLQFGYNLAQLMARLVSALAPQLGYLISKGGITSHILLAEGLNLGWVYLDGQILPGLSMVRQLEDVWVSQCFKGLPILTFPGNLGDNGTLKEAWYLMEKEC</sequence>
<dbReference type="AlphaFoldDB" id="B1X4P4"/>
<gene>
    <name evidence="9" type="ordered locus">PCC_0475</name>
</gene>
<feature type="domain" description="Four-carbon acid sugar kinase nucleotide binding" evidence="8">
    <location>
        <begin position="280"/>
        <end position="453"/>
    </location>
</feature>
<dbReference type="Pfam" id="PF17042">
    <property type="entry name" value="NBD_C"/>
    <property type="match status" value="1"/>
</dbReference>
<keyword evidence="9" id="KW-0934">Plastid</keyword>
<comment type="similarity">
    <text evidence="1">Belongs to the four-carbon acid sugar kinase family.</text>
</comment>
<dbReference type="EMBL" id="CP000815">
    <property type="protein sequence ID" value="ACB42913.1"/>
    <property type="molecule type" value="Genomic_DNA"/>
</dbReference>
<evidence type="ECO:0000259" key="8">
    <source>
        <dbReference type="Pfam" id="PF17042"/>
    </source>
</evidence>
<dbReference type="InterPro" id="IPR037051">
    <property type="entry name" value="4-carb_acid_sugar_kinase_N_sf"/>
</dbReference>
<dbReference type="InterPro" id="IPR042213">
    <property type="entry name" value="NBD_C_sf"/>
</dbReference>
<organism evidence="9">
    <name type="scientific">Paulinella chromatophora</name>
    <dbReference type="NCBI Taxonomy" id="39717"/>
    <lineage>
        <taxon>Eukaryota</taxon>
        <taxon>Sar</taxon>
        <taxon>Rhizaria</taxon>
        <taxon>Cercozoa</taxon>
        <taxon>Imbricatea</taxon>
        <taxon>Silicofilosea</taxon>
        <taxon>Euglyphida</taxon>
        <taxon>Paulinellidae</taxon>
        <taxon>Paulinella</taxon>
    </lineage>
</organism>
<evidence type="ECO:0000256" key="5">
    <source>
        <dbReference type="ARBA" id="ARBA00022840"/>
    </source>
</evidence>
<name>B1X4P4_PAUCH</name>
<dbReference type="GO" id="GO:0016301">
    <property type="term" value="F:kinase activity"/>
    <property type="evidence" value="ECO:0007669"/>
    <property type="project" value="UniProtKB-KW"/>
</dbReference>
<evidence type="ECO:0000259" key="7">
    <source>
        <dbReference type="Pfam" id="PF07005"/>
    </source>
</evidence>
<keyword evidence="6" id="KW-0119">Carbohydrate metabolism</keyword>
<evidence type="ECO:0000256" key="4">
    <source>
        <dbReference type="ARBA" id="ARBA00022777"/>
    </source>
</evidence>
<dbReference type="InterPro" id="IPR010737">
    <property type="entry name" value="4-carb_acid_sugar_kinase_N"/>
</dbReference>
<keyword evidence="2" id="KW-0808">Transferase</keyword>
<evidence type="ECO:0000256" key="1">
    <source>
        <dbReference type="ARBA" id="ARBA00005715"/>
    </source>
</evidence>
<dbReference type="RefSeq" id="YP_002049123.1">
    <property type="nucleotide sequence ID" value="NC_011087.1"/>
</dbReference>
<keyword evidence="4" id="KW-0418">Kinase</keyword>
<keyword evidence="5" id="KW-0067">ATP-binding</keyword>
<proteinExistence type="inferred from homology"/>
<dbReference type="Pfam" id="PF07005">
    <property type="entry name" value="SBD_N"/>
    <property type="match status" value="1"/>
</dbReference>
<dbReference type="InterPro" id="IPR031475">
    <property type="entry name" value="NBD_C"/>
</dbReference>
<reference evidence="9" key="1">
    <citation type="submission" date="2007-08" db="EMBL/GenBank/DDBJ databases">
        <authorList>
            <person name="Gloeckner G."/>
            <person name="Nowack E."/>
            <person name="Melkonian M."/>
        </authorList>
    </citation>
    <scope>NUCLEOTIDE SEQUENCE</scope>
</reference>
<dbReference type="SUPFAM" id="SSF142764">
    <property type="entry name" value="YgbK-like"/>
    <property type="match status" value="1"/>
</dbReference>
<evidence type="ECO:0000256" key="2">
    <source>
        <dbReference type="ARBA" id="ARBA00022679"/>
    </source>
</evidence>
<dbReference type="GeneID" id="6481826"/>
<dbReference type="Gene3D" id="3.40.50.10840">
    <property type="entry name" value="Putative sugar-binding, N-terminal domain"/>
    <property type="match status" value="1"/>
</dbReference>
<feature type="domain" description="Four-carbon acid sugar kinase N-terminal" evidence="7">
    <location>
        <begin position="6"/>
        <end position="250"/>
    </location>
</feature>